<dbReference type="PRINTS" id="PR00862">
    <property type="entry name" value="PROLIGOPTASE"/>
</dbReference>
<dbReference type="InterPro" id="IPR029058">
    <property type="entry name" value="AB_hydrolase_fold"/>
</dbReference>
<feature type="domain" description="Peptidase S9 prolyl oligopeptidase catalytic" evidence="6">
    <location>
        <begin position="487"/>
        <end position="702"/>
    </location>
</feature>
<keyword evidence="3" id="KW-0378">Hydrolase</keyword>
<dbReference type="EMBL" id="FUZV01000002">
    <property type="protein sequence ID" value="SKC72794.1"/>
    <property type="molecule type" value="Genomic_DNA"/>
</dbReference>
<keyword evidence="5" id="KW-0732">Signal</keyword>
<dbReference type="Gene3D" id="3.40.50.1820">
    <property type="entry name" value="alpha/beta hydrolase"/>
    <property type="match status" value="1"/>
</dbReference>
<evidence type="ECO:0000256" key="4">
    <source>
        <dbReference type="ARBA" id="ARBA00022825"/>
    </source>
</evidence>
<evidence type="ECO:0000259" key="6">
    <source>
        <dbReference type="Pfam" id="PF00326"/>
    </source>
</evidence>
<dbReference type="PANTHER" id="PTHR11757">
    <property type="entry name" value="PROTEASE FAMILY S9A OLIGOPEPTIDASE"/>
    <property type="match status" value="1"/>
</dbReference>
<gene>
    <name evidence="8" type="ORF">SAMN06296058_2182</name>
</gene>
<dbReference type="AlphaFoldDB" id="A0A1T5LA61"/>
<dbReference type="FunFam" id="3.40.50.1820:FF:000005">
    <property type="entry name" value="Prolyl endopeptidase"/>
    <property type="match status" value="1"/>
</dbReference>
<dbReference type="GO" id="GO:0006508">
    <property type="term" value="P:proteolysis"/>
    <property type="evidence" value="ECO:0007669"/>
    <property type="project" value="UniProtKB-KW"/>
</dbReference>
<name>A0A1T5LA61_9GAMM</name>
<dbReference type="STRING" id="428993.SAMN06296058_2182"/>
<dbReference type="Proteomes" id="UP000190341">
    <property type="component" value="Unassembled WGS sequence"/>
</dbReference>
<dbReference type="Pfam" id="PF00326">
    <property type="entry name" value="Peptidase_S9"/>
    <property type="match status" value="1"/>
</dbReference>
<dbReference type="SUPFAM" id="SSF53474">
    <property type="entry name" value="alpha/beta-Hydrolases"/>
    <property type="match status" value="1"/>
</dbReference>
<dbReference type="InterPro" id="IPR051543">
    <property type="entry name" value="Serine_Peptidase_S9A"/>
</dbReference>
<feature type="chain" id="PRO_5013160223" evidence="5">
    <location>
        <begin position="24"/>
        <end position="709"/>
    </location>
</feature>
<feature type="signal peptide" evidence="5">
    <location>
        <begin position="1"/>
        <end position="23"/>
    </location>
</feature>
<dbReference type="InterPro" id="IPR002470">
    <property type="entry name" value="Peptidase_S9A"/>
</dbReference>
<dbReference type="PANTHER" id="PTHR11757:SF19">
    <property type="entry name" value="PROLYL ENDOPEPTIDASE-LIKE"/>
    <property type="match status" value="1"/>
</dbReference>
<evidence type="ECO:0000259" key="7">
    <source>
        <dbReference type="Pfam" id="PF02897"/>
    </source>
</evidence>
<reference evidence="8 9" key="1">
    <citation type="submission" date="2017-02" db="EMBL/GenBank/DDBJ databases">
        <authorList>
            <person name="Peterson S.W."/>
        </authorList>
    </citation>
    <scope>NUCLEOTIDE SEQUENCE [LARGE SCALE GENOMIC DNA]</scope>
    <source>
        <strain evidence="8 9">P15</strain>
    </source>
</reference>
<accession>A0A1T5LA61</accession>
<keyword evidence="9" id="KW-1185">Reference proteome</keyword>
<evidence type="ECO:0000256" key="2">
    <source>
        <dbReference type="ARBA" id="ARBA00022670"/>
    </source>
</evidence>
<dbReference type="InterPro" id="IPR023302">
    <property type="entry name" value="Pept_S9A_N"/>
</dbReference>
<evidence type="ECO:0000256" key="3">
    <source>
        <dbReference type="ARBA" id="ARBA00022801"/>
    </source>
</evidence>
<organism evidence="8 9">
    <name type="scientific">Pseudoxanthomonas indica</name>
    <dbReference type="NCBI Taxonomy" id="428993"/>
    <lineage>
        <taxon>Bacteria</taxon>
        <taxon>Pseudomonadati</taxon>
        <taxon>Pseudomonadota</taxon>
        <taxon>Gammaproteobacteria</taxon>
        <taxon>Lysobacterales</taxon>
        <taxon>Lysobacteraceae</taxon>
        <taxon>Pseudoxanthomonas</taxon>
    </lineage>
</organism>
<dbReference type="Gene3D" id="2.130.10.120">
    <property type="entry name" value="Prolyl oligopeptidase, N-terminal domain"/>
    <property type="match status" value="1"/>
</dbReference>
<dbReference type="RefSeq" id="WP_425478720.1">
    <property type="nucleotide sequence ID" value="NZ_BMCL01000001.1"/>
</dbReference>
<comment type="similarity">
    <text evidence="1">Belongs to the peptidase S9A family.</text>
</comment>
<dbReference type="InterPro" id="IPR001375">
    <property type="entry name" value="Peptidase_S9_cat"/>
</dbReference>
<evidence type="ECO:0000313" key="9">
    <source>
        <dbReference type="Proteomes" id="UP000190341"/>
    </source>
</evidence>
<keyword evidence="4" id="KW-0720">Serine protease</keyword>
<protein>
    <submittedName>
        <fullName evidence="8">Oligopeptidase B Serine peptidase. MEROPS family S09A</fullName>
    </submittedName>
</protein>
<feature type="domain" description="Peptidase S9A N-terminal" evidence="7">
    <location>
        <begin position="29"/>
        <end position="429"/>
    </location>
</feature>
<sequence length="709" mass="80360">MKPTSLLFATVLMTTPISAPALAAAVTPPDAAKKPHVVKAPFGAERNDEYYWLRDDKRENPEMLAYLNAENAYVDQQMAPLKPLQETLYKEIVARIKQDDSSVPYRERGYWYYTRFETGKDYPVHARRKGSMEGVEEILLNVNELAADKNYYNVGDYEVSQDNRLLAYADDDNGRRQYTIRFKNLDTGEIYPDVIKGVSPNLVWADDNKTLFYVENDPETLLTIKVKKHVLGTPVAQDVLVYEEKDDSFYMGVGRTRDDKFICIGVESTVSSESRCAPAANPQEFVVLAPRERDVEYSADHLDGRWVIRTNWNATNFKLMTAPSNATSRTQWKDFVPHSDKVYIEGFELFDGYTAISERSEGLERIRLLRPDGKEEYVKADEPAYSMGLDVNSEHDTPWLRYSYTSMTTPATTYELNTQTGERRQLKQQPVLGYDSSKYTTERVWVEARDGTRVPVSLVYKKGFKKDGSAALLQYGYGSYGASMDPGFSTTVVSLLDRGMVYAIAHIRGGQEMGRAWYDNGKLLNKKNTFTDFVDVTDGLVKQGYASKDRVAAMGGSAGGLLMGAVTNLAPDKYRVIVSQVPFVDVVTTMLDPTIPLTTNEYDEWGNPEQQKYYDYMLTYSPYDNLGKHAYPAIFVGTGLWDSQVQYWEPAKYVARVRDLNTGSLPVLFRTNMDAGHGGKSGRFRRYKEISEYYAFVIDELGVSKDQVQ</sequence>
<evidence type="ECO:0000256" key="5">
    <source>
        <dbReference type="SAM" id="SignalP"/>
    </source>
</evidence>
<evidence type="ECO:0000256" key="1">
    <source>
        <dbReference type="ARBA" id="ARBA00005228"/>
    </source>
</evidence>
<evidence type="ECO:0000313" key="8">
    <source>
        <dbReference type="EMBL" id="SKC72794.1"/>
    </source>
</evidence>
<keyword evidence="2" id="KW-0645">Protease</keyword>
<proteinExistence type="inferred from homology"/>
<dbReference type="GO" id="GO:0004252">
    <property type="term" value="F:serine-type endopeptidase activity"/>
    <property type="evidence" value="ECO:0007669"/>
    <property type="project" value="InterPro"/>
</dbReference>
<dbReference type="SUPFAM" id="SSF50993">
    <property type="entry name" value="Peptidase/esterase 'gauge' domain"/>
    <property type="match status" value="1"/>
</dbReference>
<dbReference type="Pfam" id="PF02897">
    <property type="entry name" value="Peptidase_S9_N"/>
    <property type="match status" value="1"/>
</dbReference>